<evidence type="ECO:0000259" key="1">
    <source>
        <dbReference type="Pfam" id="PF13472"/>
    </source>
</evidence>
<dbReference type="Proteomes" id="UP000189674">
    <property type="component" value="Chromosome"/>
</dbReference>
<sequence length="214" mass="23706">MGDFGTTSDNAQNPLAETIRLACIGDSITFGAGIVEREVNSYPAQLQSMLGENWRVENFGVSGATALSKGDLPYIDQSEYERSLKFEPDAAVIALGTNDTKPWNWQHRADFINDYRKLVNSYRVKNPNIRIWICRPVPAFGDDGDIKGSLVKDYLPGLIKRVSELTSVPVIDLYTPLKDKPQYFPDTVHPNAEGARVIAAQVWSFLVEAPTEAG</sequence>
<organism evidence="2 3">
    <name type="scientific">Anaerohalosphaera lusitana</name>
    <dbReference type="NCBI Taxonomy" id="1936003"/>
    <lineage>
        <taxon>Bacteria</taxon>
        <taxon>Pseudomonadati</taxon>
        <taxon>Planctomycetota</taxon>
        <taxon>Phycisphaerae</taxon>
        <taxon>Sedimentisphaerales</taxon>
        <taxon>Anaerohalosphaeraceae</taxon>
        <taxon>Anaerohalosphaera</taxon>
    </lineage>
</organism>
<proteinExistence type="predicted"/>
<dbReference type="SUPFAM" id="SSF52266">
    <property type="entry name" value="SGNH hydrolase"/>
    <property type="match status" value="1"/>
</dbReference>
<dbReference type="GO" id="GO:0004622">
    <property type="term" value="F:phosphatidylcholine lysophospholipase activity"/>
    <property type="evidence" value="ECO:0007669"/>
    <property type="project" value="TreeGrafter"/>
</dbReference>
<dbReference type="PANTHER" id="PTHR30383:SF5">
    <property type="entry name" value="SGNH HYDROLASE-TYPE ESTERASE DOMAIN-CONTAINING PROTEIN"/>
    <property type="match status" value="1"/>
</dbReference>
<keyword evidence="2" id="KW-0378">Hydrolase</keyword>
<evidence type="ECO:0000313" key="3">
    <source>
        <dbReference type="Proteomes" id="UP000189674"/>
    </source>
</evidence>
<evidence type="ECO:0000313" key="2">
    <source>
        <dbReference type="EMBL" id="AQT66947.1"/>
    </source>
</evidence>
<dbReference type="GO" id="GO:0046555">
    <property type="term" value="F:acetylxylan esterase activity"/>
    <property type="evidence" value="ECO:0007669"/>
    <property type="project" value="UniProtKB-EC"/>
</dbReference>
<dbReference type="InterPro" id="IPR051532">
    <property type="entry name" value="Ester_Hydrolysis_Enzymes"/>
</dbReference>
<dbReference type="KEGG" id="alus:STSP2_00085"/>
<dbReference type="EMBL" id="CP019791">
    <property type="protein sequence ID" value="AQT66947.1"/>
    <property type="molecule type" value="Genomic_DNA"/>
</dbReference>
<dbReference type="PANTHER" id="PTHR30383">
    <property type="entry name" value="THIOESTERASE 1/PROTEASE 1/LYSOPHOSPHOLIPASE L1"/>
    <property type="match status" value="1"/>
</dbReference>
<accession>A0A1U9NGQ6</accession>
<dbReference type="InterPro" id="IPR036514">
    <property type="entry name" value="SGNH_hydro_sf"/>
</dbReference>
<dbReference type="AlphaFoldDB" id="A0A1U9NGQ6"/>
<dbReference type="EC" id="3.1.1.72" evidence="2"/>
<keyword evidence="3" id="KW-1185">Reference proteome</keyword>
<dbReference type="Pfam" id="PF13472">
    <property type="entry name" value="Lipase_GDSL_2"/>
    <property type="match status" value="1"/>
</dbReference>
<dbReference type="STRING" id="1936003.STSP2_00085"/>
<dbReference type="Gene3D" id="3.40.50.1110">
    <property type="entry name" value="SGNH hydrolase"/>
    <property type="match status" value="1"/>
</dbReference>
<protein>
    <submittedName>
        <fullName evidence="2">Acetylxylan esterase</fullName>
        <ecNumber evidence="2">3.1.1.72</ecNumber>
    </submittedName>
</protein>
<reference evidence="3" key="1">
    <citation type="submission" date="2017-02" db="EMBL/GenBank/DDBJ databases">
        <title>Comparative genomics and description of representatives of a novel lineage of planctomycetes thriving in anoxic sediments.</title>
        <authorList>
            <person name="Spring S."/>
            <person name="Bunk B."/>
            <person name="Sproer C."/>
        </authorList>
    </citation>
    <scope>NUCLEOTIDE SEQUENCE [LARGE SCALE GENOMIC DNA]</scope>
    <source>
        <strain evidence="3">ST-NAGAB-D1</strain>
    </source>
</reference>
<dbReference type="InterPro" id="IPR013830">
    <property type="entry name" value="SGNH_hydro"/>
</dbReference>
<dbReference type="RefSeq" id="WP_169852874.1">
    <property type="nucleotide sequence ID" value="NZ_CP019791.1"/>
</dbReference>
<feature type="domain" description="SGNH hydrolase-type esterase" evidence="1">
    <location>
        <begin position="23"/>
        <end position="196"/>
    </location>
</feature>
<gene>
    <name evidence="2" type="primary">axeA1_1</name>
    <name evidence="2" type="ORF">STSP2_00085</name>
</gene>
<name>A0A1U9NGQ6_9BACT</name>